<reference evidence="2 3" key="1">
    <citation type="submission" date="2024-11" db="EMBL/GenBank/DDBJ databases">
        <authorList>
            <person name="Heng Y.C."/>
            <person name="Lim A.C.H."/>
            <person name="Lee J.K.Y."/>
            <person name="Kittelmann S."/>
        </authorList>
    </citation>
    <scope>NUCLEOTIDE SEQUENCE [LARGE SCALE GENOMIC DNA]</scope>
    <source>
        <strain evidence="2 3">WILCCON 0202</strain>
    </source>
</reference>
<keyword evidence="1" id="KW-0472">Membrane</keyword>
<dbReference type="RefSeq" id="WP_406766053.1">
    <property type="nucleotide sequence ID" value="NZ_JBJHZY010000003.1"/>
</dbReference>
<feature type="transmembrane region" description="Helical" evidence="1">
    <location>
        <begin position="44"/>
        <end position="62"/>
    </location>
</feature>
<protein>
    <recommendedName>
        <fullName evidence="4">DUF5668 domain-containing protein</fullName>
    </recommendedName>
</protein>
<sequence length="64" mass="7118">MDNKENKTSRISPTIMLAIGIIFLIPSIYNLVKNFHLYSLTVDLMPLIIGGILFAGGIIRLSKK</sequence>
<gene>
    <name evidence="2" type="ORF">ACJDUH_15175</name>
</gene>
<evidence type="ECO:0000313" key="2">
    <source>
        <dbReference type="EMBL" id="MFL0269430.1"/>
    </source>
</evidence>
<keyword evidence="3" id="KW-1185">Reference proteome</keyword>
<dbReference type="Proteomes" id="UP001623661">
    <property type="component" value="Unassembled WGS sequence"/>
</dbReference>
<feature type="transmembrane region" description="Helical" evidence="1">
    <location>
        <begin position="12"/>
        <end position="32"/>
    </location>
</feature>
<keyword evidence="1" id="KW-0812">Transmembrane</keyword>
<evidence type="ECO:0008006" key="4">
    <source>
        <dbReference type="Google" id="ProtNLM"/>
    </source>
</evidence>
<evidence type="ECO:0000313" key="3">
    <source>
        <dbReference type="Proteomes" id="UP001623661"/>
    </source>
</evidence>
<proteinExistence type="predicted"/>
<accession>A0ABW8TUN8</accession>
<dbReference type="EMBL" id="JBJHZY010000003">
    <property type="protein sequence ID" value="MFL0269430.1"/>
    <property type="molecule type" value="Genomic_DNA"/>
</dbReference>
<organism evidence="2 3">
    <name type="scientific">Candidatus Clostridium radicumherbarum</name>
    <dbReference type="NCBI Taxonomy" id="3381662"/>
    <lineage>
        <taxon>Bacteria</taxon>
        <taxon>Bacillati</taxon>
        <taxon>Bacillota</taxon>
        <taxon>Clostridia</taxon>
        <taxon>Eubacteriales</taxon>
        <taxon>Clostridiaceae</taxon>
        <taxon>Clostridium</taxon>
    </lineage>
</organism>
<name>A0ABW8TUN8_9CLOT</name>
<comment type="caution">
    <text evidence="2">The sequence shown here is derived from an EMBL/GenBank/DDBJ whole genome shotgun (WGS) entry which is preliminary data.</text>
</comment>
<evidence type="ECO:0000256" key="1">
    <source>
        <dbReference type="SAM" id="Phobius"/>
    </source>
</evidence>
<keyword evidence="1" id="KW-1133">Transmembrane helix</keyword>